<dbReference type="Pfam" id="PF13649">
    <property type="entry name" value="Methyltransf_25"/>
    <property type="match status" value="1"/>
</dbReference>
<dbReference type="STRING" id="1550566.SZ63_09500"/>
<dbReference type="Proteomes" id="UP000035301">
    <property type="component" value="Unassembled WGS sequence"/>
</dbReference>
<dbReference type="SUPFAM" id="SSF53335">
    <property type="entry name" value="S-adenosyl-L-methionine-dependent methyltransferases"/>
    <property type="match status" value="1"/>
</dbReference>
<proteinExistence type="predicted"/>
<organism evidence="2 3">
    <name type="scientific">Methanoculleus sediminis</name>
    <dbReference type="NCBI Taxonomy" id="1550566"/>
    <lineage>
        <taxon>Archaea</taxon>
        <taxon>Methanobacteriati</taxon>
        <taxon>Methanobacteriota</taxon>
        <taxon>Stenosarchaea group</taxon>
        <taxon>Methanomicrobia</taxon>
        <taxon>Methanomicrobiales</taxon>
        <taxon>Methanomicrobiaceae</taxon>
        <taxon>Methanoculleus</taxon>
    </lineage>
</organism>
<dbReference type="PANTHER" id="PTHR43667:SF2">
    <property type="entry name" value="FATTY ACID C-METHYL TRANSFERASE"/>
    <property type="match status" value="1"/>
</dbReference>
<keyword evidence="3" id="KW-1185">Reference proteome</keyword>
<evidence type="ECO:0000313" key="3">
    <source>
        <dbReference type="Proteomes" id="UP000035301"/>
    </source>
</evidence>
<dbReference type="GO" id="GO:0016740">
    <property type="term" value="F:transferase activity"/>
    <property type="evidence" value="ECO:0007669"/>
    <property type="project" value="UniProtKB-KW"/>
</dbReference>
<reference evidence="2 3" key="1">
    <citation type="journal article" date="2015" name="Int. J. Syst. Evol. Microbiol.">
        <title>Methanoculleus sediminis sp. nov., a methanogen from sediments near a submarine mud volcano.</title>
        <authorList>
            <person name="Chen S.C."/>
            <person name="Chen M.F."/>
            <person name="Lai M.C."/>
            <person name="Weng C.Y."/>
            <person name="Wu S.Y."/>
            <person name="Lin S."/>
            <person name="Yang T.F."/>
            <person name="Chen P.C."/>
        </authorList>
    </citation>
    <scope>NUCLEOTIDE SEQUENCE [LARGE SCALE GENOMIC DNA]</scope>
    <source>
        <strain evidence="2 3">S3Fa</strain>
    </source>
</reference>
<dbReference type="PANTHER" id="PTHR43667">
    <property type="entry name" value="CYCLOPROPANE-FATTY-ACYL-PHOSPHOLIPID SYNTHASE"/>
    <property type="match status" value="1"/>
</dbReference>
<dbReference type="EMBL" id="JXOJ01000004">
    <property type="protein sequence ID" value="KLK87835.1"/>
    <property type="molecule type" value="Genomic_DNA"/>
</dbReference>
<comment type="caution">
    <text evidence="2">The sequence shown here is derived from an EMBL/GenBank/DDBJ whole genome shotgun (WGS) entry which is preliminary data.</text>
</comment>
<keyword evidence="2" id="KW-0808">Transferase</keyword>
<evidence type="ECO:0000313" key="2">
    <source>
        <dbReference type="EMBL" id="KLK87835.1"/>
    </source>
</evidence>
<dbReference type="PATRIC" id="fig|1550566.3.peg.2066"/>
<accession>A0A0H1QY53</accession>
<dbReference type="CDD" id="cd02440">
    <property type="entry name" value="AdoMet_MTases"/>
    <property type="match status" value="1"/>
</dbReference>
<dbReference type="AlphaFoldDB" id="A0A0H1QY53"/>
<name>A0A0H1QY53_9EURY</name>
<feature type="domain" description="Methyltransferase" evidence="1">
    <location>
        <begin position="66"/>
        <end position="155"/>
    </location>
</feature>
<dbReference type="Gene3D" id="3.40.50.150">
    <property type="entry name" value="Vaccinia Virus protein VP39"/>
    <property type="match status" value="1"/>
</dbReference>
<evidence type="ECO:0000259" key="1">
    <source>
        <dbReference type="Pfam" id="PF13649"/>
    </source>
</evidence>
<dbReference type="InterPro" id="IPR029063">
    <property type="entry name" value="SAM-dependent_MTases_sf"/>
</dbReference>
<dbReference type="OrthoDB" id="57427at2157"/>
<protein>
    <submittedName>
        <fullName evidence="2">SAM-dependent methlyltransferase</fullName>
    </submittedName>
</protein>
<dbReference type="InterPro" id="IPR041698">
    <property type="entry name" value="Methyltransf_25"/>
</dbReference>
<sequence length="281" mass="31124">MTYRETDWNAVWKELYDVNACCRGGDCGSNWESRERALAFLKQSRENPIRIRHVIRGLPVGPGARVLDIGAGPGTLAVPLAGVAAHVTAVEPATGMAGVMAEYAAESGVSNLTIVRKRWEDVDPAADLEGHYDVVVASYSLGMPDIRAAIEKMCEASSRWVYLFWFAGTTSWEQAMIDLWPQLHGREYQRGPKADVLFNVLYSMGICPNVETSRLEHVRRFPDLEAAVAEFREQYGVTIPRQEATLRDYLAGTLSENGGDLLLSGMTTRVKLWWEVTGAGE</sequence>
<dbReference type="RefSeq" id="WP_048184616.1">
    <property type="nucleotide sequence ID" value="NZ_JXOJ01000004.1"/>
</dbReference>
<dbReference type="InterPro" id="IPR050723">
    <property type="entry name" value="CFA/CMAS"/>
</dbReference>
<gene>
    <name evidence="2" type="ORF">SZ63_09500</name>
</gene>